<keyword evidence="1" id="KW-0812">Transmembrane</keyword>
<feature type="transmembrane region" description="Helical" evidence="1">
    <location>
        <begin position="200"/>
        <end position="221"/>
    </location>
</feature>
<dbReference type="EMBL" id="RCNU01000002">
    <property type="protein sequence ID" value="RWQ98309.1"/>
    <property type="molecule type" value="Genomic_DNA"/>
</dbReference>
<evidence type="ECO:0000256" key="1">
    <source>
        <dbReference type="SAM" id="Phobius"/>
    </source>
</evidence>
<feature type="transmembrane region" description="Helical" evidence="1">
    <location>
        <begin position="89"/>
        <end position="110"/>
    </location>
</feature>
<evidence type="ECO:0000313" key="3">
    <source>
        <dbReference type="Proteomes" id="UP000283841"/>
    </source>
</evidence>
<feature type="transmembrane region" description="Helical" evidence="1">
    <location>
        <begin position="38"/>
        <end position="58"/>
    </location>
</feature>
<feature type="transmembrane region" description="Helical" evidence="1">
    <location>
        <begin position="122"/>
        <end position="143"/>
    </location>
</feature>
<keyword evidence="1" id="KW-1133">Transmembrane helix</keyword>
<dbReference type="GeneID" id="39599269"/>
<proteinExistence type="predicted"/>
<feature type="transmembrane region" description="Helical" evidence="1">
    <location>
        <begin position="241"/>
        <end position="268"/>
    </location>
</feature>
<dbReference type="STRING" id="264951.A0A443I2J5"/>
<dbReference type="Proteomes" id="UP000283841">
    <property type="component" value="Unassembled WGS sequence"/>
</dbReference>
<protein>
    <submittedName>
        <fullName evidence="2">Uncharacterized protein</fullName>
    </submittedName>
</protein>
<keyword evidence="1" id="KW-0472">Membrane</keyword>
<dbReference type="AlphaFoldDB" id="A0A443I2J5"/>
<evidence type="ECO:0000313" key="2">
    <source>
        <dbReference type="EMBL" id="RWQ98309.1"/>
    </source>
</evidence>
<accession>A0A443I2J5</accession>
<dbReference type="RefSeq" id="XP_028487954.1">
    <property type="nucleotide sequence ID" value="XM_028629992.1"/>
</dbReference>
<gene>
    <name evidence="2" type="ORF">C8Q69DRAFT_458502</name>
</gene>
<keyword evidence="3" id="KW-1185">Reference proteome</keyword>
<dbReference type="VEuPathDB" id="FungiDB:C8Q69DRAFT_458502"/>
<feature type="transmembrane region" description="Helical" evidence="1">
    <location>
        <begin position="6"/>
        <end position="26"/>
    </location>
</feature>
<sequence length="284" mass="32494">MLLLIISLIVLALILISFVPHIYHAWLDKGTREISLHYLLFNAICSTEHLLMVFFYTINLHIDSPVDLPIDIPTEAGYWTHNPRNALDWVNFVQVLGVWVLWNILLGLNLYHRPTNRLRKPLIVVIYFGFLMVSIGPVIADAVSDIFCPPHHPNCPQIERDPIALFHGLHFFILLPFLTTIPLVIGIVKQARIPLQTHNITGLKFQAVAFTLSAVAWVPRVSVPWDLYLDGTHPIILVINAWYHMVGFVTVDDAVFALGQGIFLWLSLRQIKRAEERERQPLLE</sequence>
<reference evidence="2 3" key="1">
    <citation type="journal article" date="2018" name="Front. Microbiol.">
        <title>Genomic and genetic insights into a cosmopolitan fungus, Paecilomyces variotii (Eurotiales).</title>
        <authorList>
            <person name="Urquhart A.S."/>
            <person name="Mondo S.J."/>
            <person name="Makela M.R."/>
            <person name="Hane J.K."/>
            <person name="Wiebenga A."/>
            <person name="He G."/>
            <person name="Mihaltcheva S."/>
            <person name="Pangilinan J."/>
            <person name="Lipzen A."/>
            <person name="Barry K."/>
            <person name="de Vries R.P."/>
            <person name="Grigoriev I.V."/>
            <person name="Idnurm A."/>
        </authorList>
    </citation>
    <scope>NUCLEOTIDE SEQUENCE [LARGE SCALE GENOMIC DNA]</scope>
    <source>
        <strain evidence="2 3">CBS 101075</strain>
    </source>
</reference>
<feature type="transmembrane region" description="Helical" evidence="1">
    <location>
        <begin position="163"/>
        <end position="188"/>
    </location>
</feature>
<name>A0A443I2J5_BYSSP</name>
<comment type="caution">
    <text evidence="2">The sequence shown here is derived from an EMBL/GenBank/DDBJ whole genome shotgun (WGS) entry which is preliminary data.</text>
</comment>
<organism evidence="2 3">
    <name type="scientific">Byssochlamys spectabilis</name>
    <name type="common">Paecilomyces variotii</name>
    <dbReference type="NCBI Taxonomy" id="264951"/>
    <lineage>
        <taxon>Eukaryota</taxon>
        <taxon>Fungi</taxon>
        <taxon>Dikarya</taxon>
        <taxon>Ascomycota</taxon>
        <taxon>Pezizomycotina</taxon>
        <taxon>Eurotiomycetes</taxon>
        <taxon>Eurotiomycetidae</taxon>
        <taxon>Eurotiales</taxon>
        <taxon>Thermoascaceae</taxon>
        <taxon>Paecilomyces</taxon>
    </lineage>
</organism>